<organism evidence="2 3">
    <name type="scientific">Lysobacter niastensis</name>
    <dbReference type="NCBI Taxonomy" id="380629"/>
    <lineage>
        <taxon>Bacteria</taxon>
        <taxon>Pseudomonadati</taxon>
        <taxon>Pseudomonadota</taxon>
        <taxon>Gammaproteobacteria</taxon>
        <taxon>Lysobacterales</taxon>
        <taxon>Lysobacteraceae</taxon>
        <taxon>Lysobacter</taxon>
    </lineage>
</organism>
<sequence length="497" mass="55610">MLSHVSRAIAATLFSGFMLIGAGIVHAQAVEPAPAGSADPRVDRFREQLDTYRERLKIPGLSAVILEDGEVLWTQGFGYADVERRIPATPDTLYHLASVTKTFTAILILQLAEQGKLDLDEPVSHYSADFKDDSVKIKHLLSHTSEGTPGEKFNYNPERFEYLKAILEKKAGKPLRQQFVETFLDPLAMRDSVPGPDVADNDTTWAVLGEANLARYRKDLEKFAKPYTYWGDGEILYSGYPPRDFWASAGLLSTVRDMAKYDQAVDRHELLKAQTLARAWTPFLSNTSQPLPQGLGWYVTDYRGTRLVWHYGHWGTGFSAMYLKIPAQRLTLVLLTNSEALADHHYQVGEDITNDVFACSFVNVFVPEVASDTDAAADIPTSGPARDCERSSRTALEKWIASRHAKARKAVPLDPKLAATYAGRYQLPHRVVTVTEERGRLYIDVPEGDRSEVFAETPTQLFLKIRPWTLTFVKEGSKVVRLDFLDNGEVVSGKKVD</sequence>
<evidence type="ECO:0000259" key="1">
    <source>
        <dbReference type="Pfam" id="PF00144"/>
    </source>
</evidence>
<protein>
    <submittedName>
        <fullName evidence="2">Serine hydrolase</fullName>
    </submittedName>
</protein>
<dbReference type="Pfam" id="PF00144">
    <property type="entry name" value="Beta-lactamase"/>
    <property type="match status" value="1"/>
</dbReference>
<dbReference type="GO" id="GO:0016787">
    <property type="term" value="F:hydrolase activity"/>
    <property type="evidence" value="ECO:0007669"/>
    <property type="project" value="UniProtKB-KW"/>
</dbReference>
<evidence type="ECO:0000313" key="2">
    <source>
        <dbReference type="EMBL" id="MBF6025101.1"/>
    </source>
</evidence>
<keyword evidence="2" id="KW-0378">Hydrolase</keyword>
<dbReference type="Proteomes" id="UP001429984">
    <property type="component" value="Unassembled WGS sequence"/>
</dbReference>
<reference evidence="2 3" key="1">
    <citation type="submission" date="2020-11" db="EMBL/GenBank/DDBJ databases">
        <title>Draft Genome Sequence and Secondary Metabolite Biosynthetic Potential of the Lysobacter niastensis Type strain DSM 18481.</title>
        <authorList>
            <person name="Turrini P."/>
            <person name="Artuso I."/>
            <person name="Tescari M."/>
            <person name="Lugli G.A."/>
            <person name="Frangipani E."/>
            <person name="Ventura M."/>
            <person name="Visca P."/>
        </authorList>
    </citation>
    <scope>NUCLEOTIDE SEQUENCE [LARGE SCALE GENOMIC DNA]</scope>
    <source>
        <strain evidence="2 3">DSM 18481</strain>
    </source>
</reference>
<comment type="caution">
    <text evidence="2">The sequence shown here is derived from an EMBL/GenBank/DDBJ whole genome shotgun (WGS) entry which is preliminary data.</text>
</comment>
<dbReference type="InterPro" id="IPR050491">
    <property type="entry name" value="AmpC-like"/>
</dbReference>
<accession>A0ABS0BBI8</accession>
<dbReference type="EMBL" id="JADLZT010000007">
    <property type="protein sequence ID" value="MBF6025101.1"/>
    <property type="molecule type" value="Genomic_DNA"/>
</dbReference>
<keyword evidence="3" id="KW-1185">Reference proteome</keyword>
<dbReference type="PANTHER" id="PTHR46825">
    <property type="entry name" value="D-ALANYL-D-ALANINE-CARBOXYPEPTIDASE/ENDOPEPTIDASE AMPH"/>
    <property type="match status" value="1"/>
</dbReference>
<dbReference type="InterPro" id="IPR012338">
    <property type="entry name" value="Beta-lactam/transpept-like"/>
</dbReference>
<proteinExistence type="predicted"/>
<evidence type="ECO:0000313" key="3">
    <source>
        <dbReference type="Proteomes" id="UP001429984"/>
    </source>
</evidence>
<name>A0ABS0BBI8_9GAMM</name>
<feature type="domain" description="Beta-lactamase-related" evidence="1">
    <location>
        <begin position="50"/>
        <end position="341"/>
    </location>
</feature>
<dbReference type="SUPFAM" id="SSF56601">
    <property type="entry name" value="beta-lactamase/transpeptidase-like"/>
    <property type="match status" value="1"/>
</dbReference>
<dbReference type="PANTHER" id="PTHR46825:SF9">
    <property type="entry name" value="BETA-LACTAMASE-RELATED DOMAIN-CONTAINING PROTEIN"/>
    <property type="match status" value="1"/>
</dbReference>
<dbReference type="Gene3D" id="3.40.710.10">
    <property type="entry name" value="DD-peptidase/beta-lactamase superfamily"/>
    <property type="match status" value="2"/>
</dbReference>
<dbReference type="RefSeq" id="WP_194931707.1">
    <property type="nucleotide sequence ID" value="NZ_JADLZT010000007.1"/>
</dbReference>
<gene>
    <name evidence="2" type="ORF">IU514_13800</name>
</gene>
<dbReference type="InterPro" id="IPR001466">
    <property type="entry name" value="Beta-lactam-related"/>
</dbReference>